<organism evidence="2 3">
    <name type="scientific">Pleurodeles waltl</name>
    <name type="common">Iberian ribbed newt</name>
    <dbReference type="NCBI Taxonomy" id="8319"/>
    <lineage>
        <taxon>Eukaryota</taxon>
        <taxon>Metazoa</taxon>
        <taxon>Chordata</taxon>
        <taxon>Craniata</taxon>
        <taxon>Vertebrata</taxon>
        <taxon>Euteleostomi</taxon>
        <taxon>Amphibia</taxon>
        <taxon>Batrachia</taxon>
        <taxon>Caudata</taxon>
        <taxon>Salamandroidea</taxon>
        <taxon>Salamandridae</taxon>
        <taxon>Pleurodelinae</taxon>
        <taxon>Pleurodeles</taxon>
    </lineage>
</organism>
<comment type="caution">
    <text evidence="2">The sequence shown here is derived from an EMBL/GenBank/DDBJ whole genome shotgun (WGS) entry which is preliminary data.</text>
</comment>
<feature type="compositionally biased region" description="Low complexity" evidence="1">
    <location>
        <begin position="11"/>
        <end position="33"/>
    </location>
</feature>
<evidence type="ECO:0000313" key="3">
    <source>
        <dbReference type="Proteomes" id="UP001066276"/>
    </source>
</evidence>
<dbReference type="Proteomes" id="UP001066276">
    <property type="component" value="Chromosome 10"/>
</dbReference>
<dbReference type="AlphaFoldDB" id="A0AAV7MF73"/>
<proteinExistence type="predicted"/>
<evidence type="ECO:0000313" key="2">
    <source>
        <dbReference type="EMBL" id="KAJ1101164.1"/>
    </source>
</evidence>
<accession>A0AAV7MF73</accession>
<protein>
    <submittedName>
        <fullName evidence="2">Uncharacterized protein</fullName>
    </submittedName>
</protein>
<keyword evidence="3" id="KW-1185">Reference proteome</keyword>
<sequence>MRLAVVRFPLRGKNSSSSKRSSRVSTSSLLSQKQGVEEEPHGAFLPSVKKGSQVAQAVGEAAGLVRGRGRGRRRLGEENPGSFKRSGPSQEESLGGKTGECGGVSSDFLKETPLENSHQETFFGAKLVKRGKTDTPASVRPKITPSLRSYFKILPLVASDESTRFMGPDERAQLSVSKTMEVAPTEVSVEMAVGDNSGGEKDQCSVSAVDFNLQEDQTGEPFPVLMGNDNHALGFAQTSRMEGGRDC</sequence>
<gene>
    <name evidence="2" type="ORF">NDU88_006236</name>
</gene>
<name>A0AAV7MF73_PLEWA</name>
<dbReference type="EMBL" id="JANPWB010000014">
    <property type="protein sequence ID" value="KAJ1101164.1"/>
    <property type="molecule type" value="Genomic_DNA"/>
</dbReference>
<evidence type="ECO:0000256" key="1">
    <source>
        <dbReference type="SAM" id="MobiDB-lite"/>
    </source>
</evidence>
<feature type="region of interest" description="Disordered" evidence="1">
    <location>
        <begin position="1"/>
        <end position="104"/>
    </location>
</feature>
<reference evidence="2" key="1">
    <citation type="journal article" date="2022" name="bioRxiv">
        <title>Sequencing and chromosome-scale assembly of the giantPleurodeles waltlgenome.</title>
        <authorList>
            <person name="Brown T."/>
            <person name="Elewa A."/>
            <person name="Iarovenko S."/>
            <person name="Subramanian E."/>
            <person name="Araus A.J."/>
            <person name="Petzold A."/>
            <person name="Susuki M."/>
            <person name="Suzuki K.-i.T."/>
            <person name="Hayashi T."/>
            <person name="Toyoda A."/>
            <person name="Oliveira C."/>
            <person name="Osipova E."/>
            <person name="Leigh N.D."/>
            <person name="Simon A."/>
            <person name="Yun M.H."/>
        </authorList>
    </citation>
    <scope>NUCLEOTIDE SEQUENCE</scope>
    <source>
        <strain evidence="2">20211129_DDA</strain>
        <tissue evidence="2">Liver</tissue>
    </source>
</reference>